<reference evidence="2" key="1">
    <citation type="journal article" date="2021" name="Genome Biol. Evol.">
        <title>The assembled and annotated genome of the fairy-ring fungus Marasmius oreades.</title>
        <authorList>
            <person name="Hiltunen M."/>
            <person name="Ament-Velasquez S.L."/>
            <person name="Johannesson H."/>
        </authorList>
    </citation>
    <scope>NUCLEOTIDE SEQUENCE</scope>
    <source>
        <strain evidence="2">03SP1</strain>
    </source>
</reference>
<dbReference type="SUPFAM" id="SSF58113">
    <property type="entry name" value="Apolipoprotein A-I"/>
    <property type="match status" value="1"/>
</dbReference>
<evidence type="ECO:0000256" key="1">
    <source>
        <dbReference type="SAM" id="MobiDB-lite"/>
    </source>
</evidence>
<evidence type="ECO:0000313" key="3">
    <source>
        <dbReference type="Proteomes" id="UP001049176"/>
    </source>
</evidence>
<dbReference type="OrthoDB" id="376826at2759"/>
<dbReference type="KEGG" id="more:E1B28_006234"/>
<organism evidence="2 3">
    <name type="scientific">Marasmius oreades</name>
    <name type="common">fairy-ring Marasmius</name>
    <dbReference type="NCBI Taxonomy" id="181124"/>
    <lineage>
        <taxon>Eukaryota</taxon>
        <taxon>Fungi</taxon>
        <taxon>Dikarya</taxon>
        <taxon>Basidiomycota</taxon>
        <taxon>Agaricomycotina</taxon>
        <taxon>Agaricomycetes</taxon>
        <taxon>Agaricomycetidae</taxon>
        <taxon>Agaricales</taxon>
        <taxon>Marasmiineae</taxon>
        <taxon>Marasmiaceae</taxon>
        <taxon>Marasmius</taxon>
    </lineage>
</organism>
<keyword evidence="3" id="KW-1185">Reference proteome</keyword>
<protein>
    <recommendedName>
        <fullName evidence="4">Lipid droplet-associated perilipin protein</fullName>
    </recommendedName>
</protein>
<proteinExistence type="predicted"/>
<gene>
    <name evidence="2" type="ORF">E1B28_006234</name>
</gene>
<feature type="region of interest" description="Disordered" evidence="1">
    <location>
        <begin position="153"/>
        <end position="172"/>
    </location>
</feature>
<comment type="caution">
    <text evidence="2">The sequence shown here is derived from an EMBL/GenBank/DDBJ whole genome shotgun (WGS) entry which is preliminary data.</text>
</comment>
<accession>A0A9P7UVL6</accession>
<evidence type="ECO:0008006" key="4">
    <source>
        <dbReference type="Google" id="ProtNLM"/>
    </source>
</evidence>
<name>A0A9P7UVL6_9AGAR</name>
<feature type="compositionally biased region" description="Low complexity" evidence="1">
    <location>
        <begin position="155"/>
        <end position="170"/>
    </location>
</feature>
<dbReference type="RefSeq" id="XP_043011965.1">
    <property type="nucleotide sequence ID" value="XM_043150875.1"/>
</dbReference>
<evidence type="ECO:0000313" key="2">
    <source>
        <dbReference type="EMBL" id="KAG7095495.1"/>
    </source>
</evidence>
<dbReference type="AlphaFoldDB" id="A0A9P7UVL6"/>
<dbReference type="Proteomes" id="UP001049176">
    <property type="component" value="Chromosome 3"/>
</dbReference>
<dbReference type="GeneID" id="66075310"/>
<feature type="region of interest" description="Disordered" evidence="1">
    <location>
        <begin position="322"/>
        <end position="343"/>
    </location>
</feature>
<dbReference type="EMBL" id="CM032183">
    <property type="protein sequence ID" value="KAG7095495.1"/>
    <property type="molecule type" value="Genomic_DNA"/>
</dbReference>
<sequence length="343" mass="37936">MSSTRTNTKASSQFTALNRVFSIPLVASSIEKVDGTLSTNPYTRSSYCTAKGVSGAAFKLAEPLQAPLAPFISRADQYANKAVDLAEAHYPFPMKATPVEVYDWVRETQQSYANYATRTIDERVKNPALYVAQGIDKSFAPIVDVFEEAVHRFGSHPNSPSSEPNNDSQSQYQYQRALSLSKALRYDIQLFSNQQFKDLQNHSALVHRSVDTAQAIVSAANSSVALAQDRVQALSDIMIVQIQNLRSQLHELAGTLQSSAAAAYTNSSQQIPELQKSLRDLRSELHEIIVAKDVTFQEKAARAGNQVKERVAPLLESMKRNITEFSAKSKDQTRGDKPLRNGH</sequence>